<feature type="region of interest" description="Disordered" evidence="6">
    <location>
        <begin position="198"/>
        <end position="223"/>
    </location>
</feature>
<dbReference type="Gene3D" id="1.10.8.10">
    <property type="entry name" value="DNA helicase RuvA subunit, C-terminal domain"/>
    <property type="match status" value="2"/>
</dbReference>
<organism evidence="9 10">
    <name type="scientific">Apodospora peruviana</name>
    <dbReference type="NCBI Taxonomy" id="516989"/>
    <lineage>
        <taxon>Eukaryota</taxon>
        <taxon>Fungi</taxon>
        <taxon>Dikarya</taxon>
        <taxon>Ascomycota</taxon>
        <taxon>Pezizomycotina</taxon>
        <taxon>Sordariomycetes</taxon>
        <taxon>Sordariomycetidae</taxon>
        <taxon>Sordariales</taxon>
        <taxon>Lasiosphaeriaceae</taxon>
        <taxon>Apodospora</taxon>
    </lineage>
</organism>
<keyword evidence="4 5" id="KW-0539">Nucleus</keyword>
<dbReference type="SUPFAM" id="SSF46934">
    <property type="entry name" value="UBA-like"/>
    <property type="match status" value="2"/>
</dbReference>
<dbReference type="GO" id="GO:0006289">
    <property type="term" value="P:nucleotide-excision repair"/>
    <property type="evidence" value="ECO:0007669"/>
    <property type="project" value="UniProtKB-UniRule"/>
</dbReference>
<dbReference type="PROSITE" id="PS50053">
    <property type="entry name" value="UBIQUITIN_2"/>
    <property type="match status" value="1"/>
</dbReference>
<keyword evidence="5" id="KW-0963">Cytoplasm</keyword>
<protein>
    <recommendedName>
        <fullName evidence="5">UV excision repair protein RAD23</fullName>
    </recommendedName>
</protein>
<evidence type="ECO:0000256" key="4">
    <source>
        <dbReference type="ARBA" id="ARBA00023242"/>
    </source>
</evidence>
<dbReference type="CDD" id="cd01805">
    <property type="entry name" value="Ubl_Rad23"/>
    <property type="match status" value="1"/>
</dbReference>
<evidence type="ECO:0000256" key="5">
    <source>
        <dbReference type="RuleBase" id="RU367049"/>
    </source>
</evidence>
<dbReference type="InterPro" id="IPR036353">
    <property type="entry name" value="XPC-bd_sf"/>
</dbReference>
<feature type="compositionally biased region" description="Low complexity" evidence="6">
    <location>
        <begin position="199"/>
        <end position="221"/>
    </location>
</feature>
<evidence type="ECO:0000259" key="8">
    <source>
        <dbReference type="PROSITE" id="PS50053"/>
    </source>
</evidence>
<feature type="domain" description="UBA" evidence="7">
    <location>
        <begin position="342"/>
        <end position="383"/>
    </location>
</feature>
<dbReference type="SMART" id="SM00213">
    <property type="entry name" value="UBQ"/>
    <property type="match status" value="1"/>
</dbReference>
<evidence type="ECO:0000256" key="2">
    <source>
        <dbReference type="ARBA" id="ARBA00022763"/>
    </source>
</evidence>
<dbReference type="GO" id="GO:0031593">
    <property type="term" value="F:polyubiquitin modification-dependent protein binding"/>
    <property type="evidence" value="ECO:0007669"/>
    <property type="project" value="UniProtKB-UniRule"/>
</dbReference>
<dbReference type="PANTHER" id="PTHR10621">
    <property type="entry name" value="UV EXCISION REPAIR PROTEIN RAD23"/>
    <property type="match status" value="1"/>
</dbReference>
<evidence type="ECO:0000313" key="10">
    <source>
        <dbReference type="Proteomes" id="UP001283341"/>
    </source>
</evidence>
<dbReference type="InterPro" id="IPR015940">
    <property type="entry name" value="UBA"/>
</dbReference>
<dbReference type="FunFam" id="1.10.8.10:FF:000002">
    <property type="entry name" value="UV excision repair protein RAD23 homolog"/>
    <property type="match status" value="1"/>
</dbReference>
<dbReference type="GO" id="GO:0005654">
    <property type="term" value="C:nucleoplasm"/>
    <property type="evidence" value="ECO:0007669"/>
    <property type="project" value="TreeGrafter"/>
</dbReference>
<dbReference type="GO" id="GO:0043161">
    <property type="term" value="P:proteasome-mediated ubiquitin-dependent protein catabolic process"/>
    <property type="evidence" value="ECO:0007669"/>
    <property type="project" value="UniProtKB-UniRule"/>
</dbReference>
<feature type="domain" description="UBA" evidence="7">
    <location>
        <begin position="147"/>
        <end position="190"/>
    </location>
</feature>
<gene>
    <name evidence="9" type="ORF">B0H66DRAFT_601781</name>
</gene>
<dbReference type="PROSITE" id="PS50030">
    <property type="entry name" value="UBA"/>
    <property type="match status" value="2"/>
</dbReference>
<dbReference type="SMART" id="SM00165">
    <property type="entry name" value="UBA"/>
    <property type="match status" value="2"/>
</dbReference>
<dbReference type="GO" id="GO:0070628">
    <property type="term" value="F:proteasome binding"/>
    <property type="evidence" value="ECO:0007669"/>
    <property type="project" value="TreeGrafter"/>
</dbReference>
<dbReference type="Gene3D" id="3.10.20.90">
    <property type="entry name" value="Phosphatidylinositol 3-kinase Catalytic Subunit, Chain A, domain 1"/>
    <property type="match status" value="1"/>
</dbReference>
<evidence type="ECO:0000313" key="9">
    <source>
        <dbReference type="EMBL" id="KAK3322316.1"/>
    </source>
</evidence>
<dbReference type="PRINTS" id="PR01839">
    <property type="entry name" value="RAD23PROTEIN"/>
</dbReference>
<sequence length="393" mass="40942">MKVTFKDLKQQKFVLDCEPTDLISTVKEKIHAERGWEPKLQKLIYSGKILKDEETVESYKIEEKGFVVCVVNKAKPAPAAPAAPATPAAEASSSAPPATPAPASASTPAAPAAPAQAAAAAPAPNTPTPSRTAPAEAGAGLDANALALGEQRAEAIANMEAMGFERSQIDAAMRAAFYNPERAVEYLLNGIPENLQHQPAAAAPRQASAAPATGAPAAAAPADEDGNVNLFDLAAQQGRGGSGARGASGAAAAAAAAAAGAQGQNLGNLDFLRHNAQFQQFRQVVQQQPQMLEPILQQLGAGNPQLAQLIAQHPDQFLSLLSETAGDEDAPLPPGVHQIPVTEEERDAIERLVRLGFTQDQAVQAYFACDKNEELAANFLFDQPDDDEGGNSQ</sequence>
<reference evidence="9" key="2">
    <citation type="submission" date="2023-06" db="EMBL/GenBank/DDBJ databases">
        <authorList>
            <consortium name="Lawrence Berkeley National Laboratory"/>
            <person name="Haridas S."/>
            <person name="Hensen N."/>
            <person name="Bonometti L."/>
            <person name="Westerberg I."/>
            <person name="Brannstrom I.O."/>
            <person name="Guillou S."/>
            <person name="Cros-Aarteil S."/>
            <person name="Calhoun S."/>
            <person name="Kuo A."/>
            <person name="Mondo S."/>
            <person name="Pangilinan J."/>
            <person name="Riley R."/>
            <person name="Labutti K."/>
            <person name="Andreopoulos B."/>
            <person name="Lipzen A."/>
            <person name="Chen C."/>
            <person name="Yanf M."/>
            <person name="Daum C."/>
            <person name="Ng V."/>
            <person name="Clum A."/>
            <person name="Steindorff A."/>
            <person name="Ohm R."/>
            <person name="Martin F."/>
            <person name="Silar P."/>
            <person name="Natvig D."/>
            <person name="Lalanne C."/>
            <person name="Gautier V."/>
            <person name="Ament-Velasquez S.L."/>
            <person name="Kruys A."/>
            <person name="Hutchinson M.I."/>
            <person name="Powell A.J."/>
            <person name="Barry K."/>
            <person name="Miller A.N."/>
            <person name="Grigoriev I.V."/>
            <person name="Debuchy R."/>
            <person name="Gladieux P."/>
            <person name="Thoren M.H."/>
            <person name="Johannesson H."/>
        </authorList>
    </citation>
    <scope>NUCLEOTIDE SEQUENCE</scope>
    <source>
        <strain evidence="9">CBS 118394</strain>
    </source>
</reference>
<dbReference type="GO" id="GO:0005829">
    <property type="term" value="C:cytosol"/>
    <property type="evidence" value="ECO:0007669"/>
    <property type="project" value="TreeGrafter"/>
</dbReference>
<feature type="domain" description="Ubiquitin-like" evidence="8">
    <location>
        <begin position="1"/>
        <end position="76"/>
    </location>
</feature>
<dbReference type="InterPro" id="IPR009060">
    <property type="entry name" value="UBA-like_sf"/>
</dbReference>
<dbReference type="CDD" id="cd14281">
    <property type="entry name" value="UBA2_Rad23_like"/>
    <property type="match status" value="1"/>
</dbReference>
<comment type="function">
    <text evidence="5">Multiubiquitin chain receptor involved in modulation of proteasomal degradation. Involved in nucleotide excision repair.</text>
</comment>
<dbReference type="SUPFAM" id="SSF101238">
    <property type="entry name" value="XPC-binding domain"/>
    <property type="match status" value="1"/>
</dbReference>
<evidence type="ECO:0000256" key="3">
    <source>
        <dbReference type="ARBA" id="ARBA00023204"/>
    </source>
</evidence>
<dbReference type="PANTHER" id="PTHR10621:SF0">
    <property type="entry name" value="UV EXCISION REPAIR PROTEIN RAD23"/>
    <property type="match status" value="1"/>
</dbReference>
<dbReference type="Pfam" id="PF09280">
    <property type="entry name" value="XPC-binding"/>
    <property type="match status" value="1"/>
</dbReference>
<dbReference type="SUPFAM" id="SSF54236">
    <property type="entry name" value="Ubiquitin-like"/>
    <property type="match status" value="1"/>
</dbReference>
<dbReference type="InterPro" id="IPR015360">
    <property type="entry name" value="XPC-bd"/>
</dbReference>
<dbReference type="GO" id="GO:0043130">
    <property type="term" value="F:ubiquitin binding"/>
    <property type="evidence" value="ECO:0007669"/>
    <property type="project" value="UniProtKB-UniRule"/>
</dbReference>
<comment type="subcellular location">
    <subcellularLocation>
        <location evidence="5">Nucleus</location>
    </subcellularLocation>
    <subcellularLocation>
        <location evidence="5">Cytoplasm</location>
    </subcellularLocation>
</comment>
<dbReference type="EMBL" id="JAUEDM010000003">
    <property type="protein sequence ID" value="KAK3322316.1"/>
    <property type="molecule type" value="Genomic_DNA"/>
</dbReference>
<keyword evidence="3 5" id="KW-0234">DNA repair</keyword>
<dbReference type="FunFam" id="1.10.10.540:FF:000001">
    <property type="entry name" value="UV excision repair protein RAD23 B"/>
    <property type="match status" value="1"/>
</dbReference>
<dbReference type="Gene3D" id="1.10.10.540">
    <property type="entry name" value="XPC-binding domain"/>
    <property type="match status" value="1"/>
</dbReference>
<evidence type="ECO:0000259" key="7">
    <source>
        <dbReference type="PROSITE" id="PS50030"/>
    </source>
</evidence>
<accession>A0AAE0IC63</accession>
<keyword evidence="1" id="KW-0677">Repeat</keyword>
<dbReference type="Pfam" id="PF00627">
    <property type="entry name" value="UBA"/>
    <property type="match status" value="2"/>
</dbReference>
<comment type="similarity">
    <text evidence="5">Belongs to the RAD23 family.</text>
</comment>
<dbReference type="InterPro" id="IPR006636">
    <property type="entry name" value="STI1_HS-bd"/>
</dbReference>
<dbReference type="AlphaFoldDB" id="A0AAE0IC63"/>
<keyword evidence="2 5" id="KW-0227">DNA damage</keyword>
<dbReference type="FunFam" id="1.10.8.10:FF:000003">
    <property type="entry name" value="UV excision repair protein RAD23 homolog"/>
    <property type="match status" value="1"/>
</dbReference>
<dbReference type="NCBIfam" id="TIGR00601">
    <property type="entry name" value="rad23"/>
    <property type="match status" value="1"/>
</dbReference>
<dbReference type="SMART" id="SM00727">
    <property type="entry name" value="STI1"/>
    <property type="match status" value="1"/>
</dbReference>
<proteinExistence type="inferred from homology"/>
<dbReference type="InterPro" id="IPR029071">
    <property type="entry name" value="Ubiquitin-like_domsf"/>
</dbReference>
<evidence type="ECO:0000256" key="6">
    <source>
        <dbReference type="SAM" id="MobiDB-lite"/>
    </source>
</evidence>
<comment type="caution">
    <text evidence="9">The sequence shown here is derived from an EMBL/GenBank/DDBJ whole genome shotgun (WGS) entry which is preliminary data.</text>
</comment>
<keyword evidence="10" id="KW-1185">Reference proteome</keyword>
<feature type="region of interest" description="Disordered" evidence="6">
    <location>
        <begin position="79"/>
        <end position="136"/>
    </location>
</feature>
<dbReference type="Proteomes" id="UP001283341">
    <property type="component" value="Unassembled WGS sequence"/>
</dbReference>
<dbReference type="GO" id="GO:0003684">
    <property type="term" value="F:damaged DNA binding"/>
    <property type="evidence" value="ECO:0007669"/>
    <property type="project" value="UniProtKB-UniRule"/>
</dbReference>
<dbReference type="InterPro" id="IPR000626">
    <property type="entry name" value="Ubiquitin-like_dom"/>
</dbReference>
<dbReference type="FunFam" id="3.10.20.90:FF:000175">
    <property type="entry name" value="UV excision repair protein Rad23"/>
    <property type="match status" value="1"/>
</dbReference>
<evidence type="ECO:0000256" key="1">
    <source>
        <dbReference type="ARBA" id="ARBA00022737"/>
    </source>
</evidence>
<dbReference type="InterPro" id="IPR004806">
    <property type="entry name" value="Rad23"/>
</dbReference>
<dbReference type="Pfam" id="PF00240">
    <property type="entry name" value="ubiquitin"/>
    <property type="match status" value="1"/>
</dbReference>
<reference evidence="9" key="1">
    <citation type="journal article" date="2023" name="Mol. Phylogenet. Evol.">
        <title>Genome-scale phylogeny and comparative genomics of the fungal order Sordariales.</title>
        <authorList>
            <person name="Hensen N."/>
            <person name="Bonometti L."/>
            <person name="Westerberg I."/>
            <person name="Brannstrom I.O."/>
            <person name="Guillou S."/>
            <person name="Cros-Aarteil S."/>
            <person name="Calhoun S."/>
            <person name="Haridas S."/>
            <person name="Kuo A."/>
            <person name="Mondo S."/>
            <person name="Pangilinan J."/>
            <person name="Riley R."/>
            <person name="LaButti K."/>
            <person name="Andreopoulos B."/>
            <person name="Lipzen A."/>
            <person name="Chen C."/>
            <person name="Yan M."/>
            <person name="Daum C."/>
            <person name="Ng V."/>
            <person name="Clum A."/>
            <person name="Steindorff A."/>
            <person name="Ohm R.A."/>
            <person name="Martin F."/>
            <person name="Silar P."/>
            <person name="Natvig D.O."/>
            <person name="Lalanne C."/>
            <person name="Gautier V."/>
            <person name="Ament-Velasquez S.L."/>
            <person name="Kruys A."/>
            <person name="Hutchinson M.I."/>
            <person name="Powell A.J."/>
            <person name="Barry K."/>
            <person name="Miller A.N."/>
            <person name="Grigoriev I.V."/>
            <person name="Debuchy R."/>
            <person name="Gladieux P."/>
            <person name="Hiltunen Thoren M."/>
            <person name="Johannesson H."/>
        </authorList>
    </citation>
    <scope>NUCLEOTIDE SEQUENCE</scope>
    <source>
        <strain evidence="9">CBS 118394</strain>
    </source>
</reference>
<name>A0AAE0IC63_9PEZI</name>